<feature type="transmembrane region" description="Helical" evidence="1">
    <location>
        <begin position="234"/>
        <end position="257"/>
    </location>
</feature>
<evidence type="ECO:0000256" key="1">
    <source>
        <dbReference type="SAM" id="Phobius"/>
    </source>
</evidence>
<feature type="transmembrane region" description="Helical" evidence="1">
    <location>
        <begin position="20"/>
        <end position="41"/>
    </location>
</feature>
<reference evidence="3" key="1">
    <citation type="submission" date="2022-11" db="EMBL/GenBank/DDBJ databases">
        <title>Genome Sequence of Cubamyces cubensis.</title>
        <authorList>
            <person name="Buettner E."/>
        </authorList>
    </citation>
    <scope>NUCLEOTIDE SEQUENCE</scope>
    <source>
        <strain evidence="3">MPL-01</strain>
    </source>
</reference>
<feature type="transmembrane region" description="Helical" evidence="1">
    <location>
        <begin position="53"/>
        <end position="76"/>
    </location>
</feature>
<comment type="caution">
    <text evidence="3">The sequence shown here is derived from an EMBL/GenBank/DDBJ whole genome shotgun (WGS) entry which is preliminary data.</text>
</comment>
<proteinExistence type="predicted"/>
<evidence type="ECO:0000259" key="2">
    <source>
        <dbReference type="Pfam" id="PF20152"/>
    </source>
</evidence>
<protein>
    <recommendedName>
        <fullName evidence="2">DUF6534 domain-containing protein</fullName>
    </recommendedName>
</protein>
<evidence type="ECO:0000313" key="3">
    <source>
        <dbReference type="EMBL" id="KAJ8462463.1"/>
    </source>
</evidence>
<keyword evidence="1" id="KW-1133">Transmembrane helix</keyword>
<feature type="transmembrane region" description="Helical" evidence="1">
    <location>
        <begin position="263"/>
        <end position="284"/>
    </location>
</feature>
<feature type="transmembrane region" description="Helical" evidence="1">
    <location>
        <begin position="96"/>
        <end position="122"/>
    </location>
</feature>
<sequence>MSTDVSDTPALSPSVLHHTLGALLLGTNFGLIIYGVTLFQAYRYFCLYPRDSYVLKALVALVLMMDAVTSAFGIYACYYTMVDNFLRAEVLLYSPWSIKVCLVFFVPGVGLAMVSCQSFFAWRVWRVAPKLRFLVVVAGALSIGELGKAIHTWGDFCVFAIRLHADMRGVIVMPDHSPGIPPWGHSGSPTYSYAHSYPHSQPYGVQKVRNSSGGGRRRTALNQDLRMDSKIHTLIVYAFNTGLLTGLCNLFFVVFAFTIPETLFPVAAGFIGFKMYATTLLAALNMRQTTACRCSMTTPSVNLVFGHEDGGRAPACAGTVSGPSGTRVGSGCQWELEACRDGTVPIARALMSKPREEESPASIISTKVAGSFAVEG</sequence>
<evidence type="ECO:0000313" key="4">
    <source>
        <dbReference type="Proteomes" id="UP001215151"/>
    </source>
</evidence>
<organism evidence="3 4">
    <name type="scientific">Trametes cubensis</name>
    <dbReference type="NCBI Taxonomy" id="1111947"/>
    <lineage>
        <taxon>Eukaryota</taxon>
        <taxon>Fungi</taxon>
        <taxon>Dikarya</taxon>
        <taxon>Basidiomycota</taxon>
        <taxon>Agaricomycotina</taxon>
        <taxon>Agaricomycetes</taxon>
        <taxon>Polyporales</taxon>
        <taxon>Polyporaceae</taxon>
        <taxon>Trametes</taxon>
    </lineage>
</organism>
<dbReference type="InterPro" id="IPR045339">
    <property type="entry name" value="DUF6534"/>
</dbReference>
<accession>A0AAD7X5X0</accession>
<keyword evidence="4" id="KW-1185">Reference proteome</keyword>
<dbReference type="PANTHER" id="PTHR40465">
    <property type="entry name" value="CHROMOSOME 1, WHOLE GENOME SHOTGUN SEQUENCE"/>
    <property type="match status" value="1"/>
</dbReference>
<dbReference type="PANTHER" id="PTHR40465:SF1">
    <property type="entry name" value="DUF6534 DOMAIN-CONTAINING PROTEIN"/>
    <property type="match status" value="1"/>
</dbReference>
<dbReference type="AlphaFoldDB" id="A0AAD7X5X0"/>
<keyword evidence="1" id="KW-0812">Transmembrane</keyword>
<name>A0AAD7X5X0_9APHY</name>
<keyword evidence="1" id="KW-0472">Membrane</keyword>
<dbReference type="EMBL" id="JAPEVG010000464">
    <property type="protein sequence ID" value="KAJ8462463.1"/>
    <property type="molecule type" value="Genomic_DNA"/>
</dbReference>
<feature type="domain" description="DUF6534" evidence="2">
    <location>
        <begin position="226"/>
        <end position="288"/>
    </location>
</feature>
<dbReference type="Proteomes" id="UP001215151">
    <property type="component" value="Unassembled WGS sequence"/>
</dbReference>
<dbReference type="Pfam" id="PF20152">
    <property type="entry name" value="DUF6534"/>
    <property type="match status" value="1"/>
</dbReference>
<gene>
    <name evidence="3" type="ORF">ONZ51_g10892</name>
</gene>